<feature type="domain" description="GGDEF" evidence="4">
    <location>
        <begin position="158"/>
        <end position="279"/>
    </location>
</feature>
<keyword evidence="3" id="KW-0812">Transmembrane</keyword>
<feature type="transmembrane region" description="Helical" evidence="3">
    <location>
        <begin position="56"/>
        <end position="77"/>
    </location>
</feature>
<evidence type="ECO:0000259" key="4">
    <source>
        <dbReference type="PROSITE" id="PS50887"/>
    </source>
</evidence>
<dbReference type="PANTHER" id="PTHR45138:SF9">
    <property type="entry name" value="DIGUANYLATE CYCLASE DGCM-RELATED"/>
    <property type="match status" value="1"/>
</dbReference>
<comment type="caution">
    <text evidence="5">The sequence shown here is derived from an EMBL/GenBank/DDBJ whole genome shotgun (WGS) entry which is preliminary data.</text>
</comment>
<dbReference type="InterPro" id="IPR029787">
    <property type="entry name" value="Nucleotide_cyclase"/>
</dbReference>
<dbReference type="NCBIfam" id="TIGR00254">
    <property type="entry name" value="GGDEF"/>
    <property type="match status" value="1"/>
</dbReference>
<evidence type="ECO:0000256" key="3">
    <source>
        <dbReference type="SAM" id="Phobius"/>
    </source>
</evidence>
<dbReference type="EC" id="2.7.7.65" evidence="1"/>
<dbReference type="PANTHER" id="PTHR45138">
    <property type="entry name" value="REGULATORY COMPONENTS OF SENSORY TRANSDUCTION SYSTEM"/>
    <property type="match status" value="1"/>
</dbReference>
<dbReference type="Pfam" id="PF00990">
    <property type="entry name" value="GGDEF"/>
    <property type="match status" value="1"/>
</dbReference>
<dbReference type="InterPro" id="IPR043128">
    <property type="entry name" value="Rev_trsase/Diguanyl_cyclase"/>
</dbReference>
<dbReference type="GO" id="GO:0052621">
    <property type="term" value="F:diguanylate cyclase activity"/>
    <property type="evidence" value="ECO:0007669"/>
    <property type="project" value="UniProtKB-EC"/>
</dbReference>
<reference evidence="5 6" key="1">
    <citation type="submission" date="2017-02" db="EMBL/GenBank/DDBJ databases">
        <title>Pseudoalteromonas ulvae TC14 Genome.</title>
        <authorList>
            <person name="Molmeret M."/>
        </authorList>
    </citation>
    <scope>NUCLEOTIDE SEQUENCE [LARGE SCALE GENOMIC DNA]</scope>
    <source>
        <strain evidence="5">TC14</strain>
    </source>
</reference>
<proteinExistence type="predicted"/>
<evidence type="ECO:0000313" key="6">
    <source>
        <dbReference type="Proteomes" id="UP000194841"/>
    </source>
</evidence>
<comment type="catalytic activity">
    <reaction evidence="2">
        <text>2 GTP = 3',3'-c-di-GMP + 2 diphosphate</text>
        <dbReference type="Rhea" id="RHEA:24898"/>
        <dbReference type="ChEBI" id="CHEBI:33019"/>
        <dbReference type="ChEBI" id="CHEBI:37565"/>
        <dbReference type="ChEBI" id="CHEBI:58805"/>
        <dbReference type="EC" id="2.7.7.65"/>
    </reaction>
</comment>
<evidence type="ECO:0000313" key="5">
    <source>
        <dbReference type="EMBL" id="OUL58244.1"/>
    </source>
</evidence>
<evidence type="ECO:0000256" key="2">
    <source>
        <dbReference type="ARBA" id="ARBA00034247"/>
    </source>
</evidence>
<dbReference type="EMBL" id="MWPV01000002">
    <property type="protein sequence ID" value="OUL58244.1"/>
    <property type="molecule type" value="Genomic_DNA"/>
</dbReference>
<dbReference type="InterPro" id="IPR050469">
    <property type="entry name" value="Diguanylate_Cyclase"/>
</dbReference>
<keyword evidence="3" id="KW-0472">Membrane</keyword>
<organism evidence="5 6">
    <name type="scientific">Pseudoalteromonas ulvae</name>
    <dbReference type="NCBI Taxonomy" id="107327"/>
    <lineage>
        <taxon>Bacteria</taxon>
        <taxon>Pseudomonadati</taxon>
        <taxon>Pseudomonadota</taxon>
        <taxon>Gammaproteobacteria</taxon>
        <taxon>Alteromonadales</taxon>
        <taxon>Pseudoalteromonadaceae</taxon>
        <taxon>Pseudoalteromonas</taxon>
    </lineage>
</organism>
<dbReference type="OrthoDB" id="70510at2"/>
<dbReference type="InterPro" id="IPR000160">
    <property type="entry name" value="GGDEF_dom"/>
</dbReference>
<dbReference type="AlphaFoldDB" id="A0A244CRM5"/>
<dbReference type="PROSITE" id="PS50887">
    <property type="entry name" value="GGDEF"/>
    <property type="match status" value="1"/>
</dbReference>
<keyword evidence="3" id="KW-1133">Transmembrane helix</keyword>
<keyword evidence="6" id="KW-1185">Reference proteome</keyword>
<dbReference type="RefSeq" id="WP_086743552.1">
    <property type="nucleotide sequence ID" value="NZ_MWPV01000002.1"/>
</dbReference>
<dbReference type="CDD" id="cd01949">
    <property type="entry name" value="GGDEF"/>
    <property type="match status" value="1"/>
</dbReference>
<protein>
    <recommendedName>
        <fullName evidence="1">diguanylate cyclase</fullName>
        <ecNumber evidence="1">2.7.7.65</ecNumber>
    </recommendedName>
</protein>
<feature type="transmembrane region" description="Helical" evidence="3">
    <location>
        <begin position="34"/>
        <end position="51"/>
    </location>
</feature>
<dbReference type="Proteomes" id="UP000194841">
    <property type="component" value="Unassembled WGS sequence"/>
</dbReference>
<dbReference type="SUPFAM" id="SSF55073">
    <property type="entry name" value="Nucleotide cyclase"/>
    <property type="match status" value="1"/>
</dbReference>
<accession>A0A244CRM5</accession>
<dbReference type="SMART" id="SM00267">
    <property type="entry name" value="GGDEF"/>
    <property type="match status" value="1"/>
</dbReference>
<evidence type="ECO:0000256" key="1">
    <source>
        <dbReference type="ARBA" id="ARBA00012528"/>
    </source>
</evidence>
<gene>
    <name evidence="5" type="ORF">B1199_07790</name>
</gene>
<sequence>MSRWLLHGIVWTAMLIIFVTLIQLDASWADCEEVIWFGIYLSFFIEICSCVKKPFFVFSFAFFSLGLLLDILDSYFASSFPIINVLDTPIKHIGLILICYCLLRIAKSRLSKIEQLRVEIERRITLEKDLRFLAYHDELTGLFNRRAFFEHFEQQHFDQAYLYYFDLNNFKNANDKYGHHIGDELLATFSHSLSRLYPNDKAYRLGGDEFVLICSELIDDIELFKQQLDQPLVKYMVSVSVGMQCLKSGDDPDHALHLADQKMYIDKEANRSRFIVNMFDFQP</sequence>
<name>A0A244CRM5_PSEDV</name>
<feature type="transmembrane region" description="Helical" evidence="3">
    <location>
        <begin position="5"/>
        <end position="22"/>
    </location>
</feature>
<dbReference type="Gene3D" id="3.30.70.270">
    <property type="match status" value="1"/>
</dbReference>